<sequence>MIDKLQQRLDGDSDAADDEKDEHGEPGWRWHAQDGTLQRLVALLLVHEVWVMLQHLNVLLNPLCQRLDRGYGISLLKKRQYWVIAGVLGAYWLREILSMLAALPYTAPLTSNMIAVSCVYHLGKIILVSIDAQRGWSPTLGIMRLLIDHWHLRSLADLMISAKRFALQARQLSHCAFDSLTHVLIVRDLVSGRMTRSVASAELERLVVITSLVWALHALANVVTGLSTATLMVRLAKAILEVFASHPKATSTASQHNGHSGGSALALDGGRGELTCGPQCRHGHGKCVVCHLLTRDMPPQQGCHKGGWRSAQDRRFD</sequence>
<keyword evidence="3" id="KW-1185">Reference proteome</keyword>
<evidence type="ECO:0000313" key="2">
    <source>
        <dbReference type="EMBL" id="KAG5175105.1"/>
    </source>
</evidence>
<dbReference type="Proteomes" id="UP000664859">
    <property type="component" value="Unassembled WGS sequence"/>
</dbReference>
<proteinExistence type="predicted"/>
<feature type="compositionally biased region" description="Basic and acidic residues" evidence="1">
    <location>
        <begin position="1"/>
        <end position="11"/>
    </location>
</feature>
<feature type="region of interest" description="Disordered" evidence="1">
    <location>
        <begin position="1"/>
        <end position="29"/>
    </location>
</feature>
<reference evidence="2" key="1">
    <citation type="submission" date="2021-02" db="EMBL/GenBank/DDBJ databases">
        <title>First Annotated Genome of the Yellow-green Alga Tribonema minus.</title>
        <authorList>
            <person name="Mahan K.M."/>
        </authorList>
    </citation>
    <scope>NUCLEOTIDE SEQUENCE</scope>
    <source>
        <strain evidence="2">UTEX B ZZ1240</strain>
    </source>
</reference>
<protein>
    <submittedName>
        <fullName evidence="2">Uncharacterized protein</fullName>
    </submittedName>
</protein>
<name>A0A836C6P6_9STRA</name>
<dbReference type="OrthoDB" id="424617at2759"/>
<evidence type="ECO:0000256" key="1">
    <source>
        <dbReference type="SAM" id="MobiDB-lite"/>
    </source>
</evidence>
<gene>
    <name evidence="2" type="ORF">JKP88DRAFT_203862</name>
</gene>
<comment type="caution">
    <text evidence="2">The sequence shown here is derived from an EMBL/GenBank/DDBJ whole genome shotgun (WGS) entry which is preliminary data.</text>
</comment>
<evidence type="ECO:0000313" key="3">
    <source>
        <dbReference type="Proteomes" id="UP000664859"/>
    </source>
</evidence>
<dbReference type="AlphaFoldDB" id="A0A836C6P6"/>
<organism evidence="2 3">
    <name type="scientific">Tribonema minus</name>
    <dbReference type="NCBI Taxonomy" id="303371"/>
    <lineage>
        <taxon>Eukaryota</taxon>
        <taxon>Sar</taxon>
        <taxon>Stramenopiles</taxon>
        <taxon>Ochrophyta</taxon>
        <taxon>PX clade</taxon>
        <taxon>Xanthophyceae</taxon>
        <taxon>Tribonematales</taxon>
        <taxon>Tribonemataceae</taxon>
        <taxon>Tribonema</taxon>
    </lineage>
</organism>
<dbReference type="EMBL" id="JAFCMP010000554">
    <property type="protein sequence ID" value="KAG5175105.1"/>
    <property type="molecule type" value="Genomic_DNA"/>
</dbReference>
<accession>A0A836C6P6</accession>